<sequence>MIQMTKYLHIITIFTWLLFPTYVFATNATISIAVMNFDNRSPTGQWQWLSKGLADMLITDLSQCTQLHVVERERMQALFEEMKLSTSGIIEVSMSSRFGKAAKVEKALFGSFLKKGENLEIEAHLIDVATEKLVRVEWVRGKAEDLLKLEKKLTFKIIENLHTQITEAEKESIRYVPTDSIRAVEHFYTGLDHYDKGKYYKAFVEFRKASKKDKEYAEAGLWVATIYSSMGRY</sequence>
<comment type="caution">
    <text evidence="1">The sequence shown here is derived from an EMBL/GenBank/DDBJ whole genome shotgun (WGS) entry which is preliminary data.</text>
</comment>
<gene>
    <name evidence="1" type="ORF">S01H4_32059</name>
</gene>
<dbReference type="GO" id="GO:0030288">
    <property type="term" value="C:outer membrane-bounded periplasmic space"/>
    <property type="evidence" value="ECO:0007669"/>
    <property type="project" value="InterPro"/>
</dbReference>
<name>X1AR72_9ZZZZ</name>
<dbReference type="InterPro" id="IPR005534">
    <property type="entry name" value="Curli_assmbl/transp-comp_CsgG"/>
</dbReference>
<dbReference type="Pfam" id="PF03783">
    <property type="entry name" value="CsgG"/>
    <property type="match status" value="1"/>
</dbReference>
<protein>
    <submittedName>
        <fullName evidence="1">Uncharacterized protein</fullName>
    </submittedName>
</protein>
<organism evidence="1">
    <name type="scientific">marine sediment metagenome</name>
    <dbReference type="NCBI Taxonomy" id="412755"/>
    <lineage>
        <taxon>unclassified sequences</taxon>
        <taxon>metagenomes</taxon>
        <taxon>ecological metagenomes</taxon>
    </lineage>
</organism>
<dbReference type="InterPro" id="IPR011990">
    <property type="entry name" value="TPR-like_helical_dom_sf"/>
</dbReference>
<dbReference type="Gene3D" id="1.25.40.10">
    <property type="entry name" value="Tetratricopeptide repeat domain"/>
    <property type="match status" value="1"/>
</dbReference>
<accession>X1AR72</accession>
<dbReference type="EMBL" id="BART01016708">
    <property type="protein sequence ID" value="GAG85220.1"/>
    <property type="molecule type" value="Genomic_DNA"/>
</dbReference>
<evidence type="ECO:0000313" key="1">
    <source>
        <dbReference type="EMBL" id="GAG85220.1"/>
    </source>
</evidence>
<dbReference type="Gene3D" id="3.40.50.10610">
    <property type="entry name" value="ABC-type transport auxiliary lipoprotein component"/>
    <property type="match status" value="1"/>
</dbReference>
<dbReference type="SUPFAM" id="SSF48452">
    <property type="entry name" value="TPR-like"/>
    <property type="match status" value="1"/>
</dbReference>
<feature type="non-terminal residue" evidence="1">
    <location>
        <position position="233"/>
    </location>
</feature>
<proteinExistence type="predicted"/>
<reference evidence="1" key="1">
    <citation type="journal article" date="2014" name="Front. Microbiol.">
        <title>High frequency of phylogenetically diverse reductive dehalogenase-homologous genes in deep subseafloor sedimentary metagenomes.</title>
        <authorList>
            <person name="Kawai M."/>
            <person name="Futagami T."/>
            <person name="Toyoda A."/>
            <person name="Takaki Y."/>
            <person name="Nishi S."/>
            <person name="Hori S."/>
            <person name="Arai W."/>
            <person name="Tsubouchi T."/>
            <person name="Morono Y."/>
            <person name="Uchiyama I."/>
            <person name="Ito T."/>
            <person name="Fujiyama A."/>
            <person name="Inagaki F."/>
            <person name="Takami H."/>
        </authorList>
    </citation>
    <scope>NUCLEOTIDE SEQUENCE</scope>
    <source>
        <strain evidence="1">Expedition CK06-06</strain>
    </source>
</reference>
<dbReference type="AlphaFoldDB" id="X1AR72"/>